<evidence type="ECO:0000313" key="1">
    <source>
        <dbReference type="EMBL" id="PAV16219.1"/>
    </source>
</evidence>
<proteinExistence type="predicted"/>
<sequence>MGLLSNVLGFSAFGLAARLGQLGIQKRNPLENLGGHVIAMGVFGYAGYWVHHWDLRAAELIAEKRAQITARREGAESY</sequence>
<accession>A0A286U9I7</accession>
<dbReference type="STRING" id="2282107.A0A286U9I7"/>
<dbReference type="InParanoid" id="A0A286U9I7"/>
<dbReference type="EMBL" id="NBII01000008">
    <property type="protein sequence ID" value="PAV16219.1"/>
    <property type="molecule type" value="Genomic_DNA"/>
</dbReference>
<dbReference type="OrthoDB" id="2141050at2759"/>
<name>A0A286U9I7_9AGAM</name>
<dbReference type="AlphaFoldDB" id="A0A286U9I7"/>
<evidence type="ECO:0000313" key="2">
    <source>
        <dbReference type="Proteomes" id="UP000217199"/>
    </source>
</evidence>
<gene>
    <name evidence="1" type="ORF">PNOK_0783900</name>
</gene>
<protein>
    <submittedName>
        <fullName evidence="1">Protein related to NADH:ubiquinone oxidoreductase 14 kDa</fullName>
    </submittedName>
</protein>
<organism evidence="1 2">
    <name type="scientific">Pyrrhoderma noxium</name>
    <dbReference type="NCBI Taxonomy" id="2282107"/>
    <lineage>
        <taxon>Eukaryota</taxon>
        <taxon>Fungi</taxon>
        <taxon>Dikarya</taxon>
        <taxon>Basidiomycota</taxon>
        <taxon>Agaricomycotina</taxon>
        <taxon>Agaricomycetes</taxon>
        <taxon>Hymenochaetales</taxon>
        <taxon>Hymenochaetaceae</taxon>
        <taxon>Pyrrhoderma</taxon>
    </lineage>
</organism>
<dbReference type="PANTHER" id="PTHR39218">
    <property type="entry name" value="OXIDOREDUCTASE 14 KDA SUBUNIT, PUTATIVE (AFU_ORTHOLOGUE AFUA_1G12110)-RELATED"/>
    <property type="match status" value="1"/>
</dbReference>
<reference evidence="1 2" key="1">
    <citation type="journal article" date="2017" name="Mol. Ecol.">
        <title>Comparative and population genomic landscape of Phellinus noxius: A hypervariable fungus causing root rot in trees.</title>
        <authorList>
            <person name="Chung C.L."/>
            <person name="Lee T.J."/>
            <person name="Akiba M."/>
            <person name="Lee H.H."/>
            <person name="Kuo T.H."/>
            <person name="Liu D."/>
            <person name="Ke H.M."/>
            <person name="Yokoi T."/>
            <person name="Roa M.B."/>
            <person name="Lu M.J."/>
            <person name="Chang Y.Y."/>
            <person name="Ann P.J."/>
            <person name="Tsai J.N."/>
            <person name="Chen C.Y."/>
            <person name="Tzean S.S."/>
            <person name="Ota Y."/>
            <person name="Hattori T."/>
            <person name="Sahashi N."/>
            <person name="Liou R.F."/>
            <person name="Kikuchi T."/>
            <person name="Tsai I.J."/>
        </authorList>
    </citation>
    <scope>NUCLEOTIDE SEQUENCE [LARGE SCALE GENOMIC DNA]</scope>
    <source>
        <strain evidence="1 2">FFPRI411160</strain>
    </source>
</reference>
<keyword evidence="2" id="KW-1185">Reference proteome</keyword>
<dbReference type="Proteomes" id="UP000217199">
    <property type="component" value="Unassembled WGS sequence"/>
</dbReference>
<comment type="caution">
    <text evidence="1">The sequence shown here is derived from an EMBL/GenBank/DDBJ whole genome shotgun (WGS) entry which is preliminary data.</text>
</comment>
<dbReference type="PANTHER" id="PTHR39218:SF1">
    <property type="entry name" value="OXIDOREDUCTASE 14 KDA SUBUNIT, PUTATIVE (AFU_ORTHOLOGUE AFUA_1G12110)-RELATED"/>
    <property type="match status" value="1"/>
</dbReference>